<dbReference type="SMART" id="SM00315">
    <property type="entry name" value="RGS"/>
    <property type="match status" value="1"/>
</dbReference>
<dbReference type="InterPro" id="IPR044926">
    <property type="entry name" value="RGS_subdomain_2"/>
</dbReference>
<evidence type="ECO:0000313" key="6">
    <source>
        <dbReference type="EMBL" id="KAK8028401.1"/>
    </source>
</evidence>
<evidence type="ECO:0000313" key="7">
    <source>
        <dbReference type="Proteomes" id="UP001396898"/>
    </source>
</evidence>
<dbReference type="InterPro" id="IPR035965">
    <property type="entry name" value="PAS-like_dom_sf"/>
</dbReference>
<dbReference type="InterPro" id="IPR016137">
    <property type="entry name" value="RGS"/>
</dbReference>
<sequence>MSQAPDQITPLSPKGMGAMHSGRQSAFALPNINSMNAIPSASRVLSPPPTPRSPMLRPDRLSLRLKSNSGMTLHTNDNALSQYTDYNCYGRSPSAFGGSSPGLPSPPTDRFTHSAQSARCASPFSRDGPGNLSGFTSCLPFMDFLGRDAFQMALDSPAVMRQLLHYCEKQRCEENVEFLIKIREYAQATNEMTVALTSISTQYTALGATKPVMFPSTVSRTLNSDIKRIAHSTIPGLEAVFSDARAHIENRLATDVFPGFVKNQLVQCTVTALETGMAGASSSQLEYPGLGTSFCMTDAMGADNPILCVSDHFVSLTGHARADVVGQNCSMLQGPFTDMEALRRMRVAVREGRETVELVLNFRKNGEAFWNLLFLLPLKDLQRGQIQYWLGAQVNVSENLDSRKDLLRALNAGAPPGGDQLDTSSSSDRHSTENTVPPATQQGGERGRRNSSVRNSSTGQKSRRLFDSFRRRAASATAASAPPLPLVDPSEPMPGQQKMAKNSRFAAQRFQPRAQVHVYPTAYSHYMVLRYVASDPIPSPGVNGSIGPLPGTMDPPSTASSPSPFGSSTSSSSGSSSTSGSTPSHGGKNAKKHGLKLPVAYYNEAAVDLLSIRADPTGADIFHVLADKAHSPTVTRSFKSTVRERLAEGRSTTMKIVLDRGSGSRSGLLSKRRRSSTAAPRTSTSTSPRQSMQQFAGGYATDQPRSSESSEAMMALAAAAAEKKGQGASSGAAGKAPRNENLYSHWVPLKNAMGVTEWVVLLLTPIPNS</sequence>
<feature type="region of interest" description="Disordered" evidence="4">
    <location>
        <begin position="653"/>
        <end position="712"/>
    </location>
</feature>
<gene>
    <name evidence="6" type="ORF">PG991_005457</name>
</gene>
<dbReference type="PROSITE" id="PS50132">
    <property type="entry name" value="RGS"/>
    <property type="match status" value="1"/>
</dbReference>
<keyword evidence="3" id="KW-0157">Chromophore</keyword>
<feature type="compositionally biased region" description="Low complexity" evidence="4">
    <location>
        <begin position="676"/>
        <end position="689"/>
    </location>
</feature>
<dbReference type="PANTHER" id="PTHR47429">
    <property type="entry name" value="PROTEIN TWIN LOV 1"/>
    <property type="match status" value="1"/>
</dbReference>
<feature type="domain" description="RGS" evidence="5">
    <location>
        <begin position="149"/>
        <end position="263"/>
    </location>
</feature>
<feature type="compositionally biased region" description="Polar residues" evidence="4">
    <location>
        <begin position="433"/>
        <end position="442"/>
    </location>
</feature>
<dbReference type="EMBL" id="JAQQWI010000007">
    <property type="protein sequence ID" value="KAK8028401.1"/>
    <property type="molecule type" value="Genomic_DNA"/>
</dbReference>
<feature type="compositionally biased region" description="Low complexity" evidence="4">
    <location>
        <begin position="450"/>
        <end position="459"/>
    </location>
</feature>
<evidence type="ECO:0000256" key="2">
    <source>
        <dbReference type="ARBA" id="ARBA00022643"/>
    </source>
</evidence>
<feature type="compositionally biased region" description="Low complexity" evidence="4">
    <location>
        <begin position="555"/>
        <end position="587"/>
    </location>
</feature>
<comment type="caution">
    <text evidence="6">The sequence shown here is derived from an EMBL/GenBank/DDBJ whole genome shotgun (WGS) entry which is preliminary data.</text>
</comment>
<dbReference type="NCBIfam" id="TIGR00229">
    <property type="entry name" value="sensory_box"/>
    <property type="match status" value="1"/>
</dbReference>
<name>A0ABR1S9A3_9PEZI</name>
<reference evidence="6 7" key="1">
    <citation type="submission" date="2023-01" db="EMBL/GenBank/DDBJ databases">
        <title>Analysis of 21 Apiospora genomes using comparative genomics revels a genus with tremendous synthesis potential of carbohydrate active enzymes and secondary metabolites.</title>
        <authorList>
            <person name="Sorensen T."/>
        </authorList>
    </citation>
    <scope>NUCLEOTIDE SEQUENCE [LARGE SCALE GENOMIC DNA]</scope>
    <source>
        <strain evidence="6 7">CBS 20057</strain>
    </source>
</reference>
<feature type="region of interest" description="Disordered" evidence="4">
    <location>
        <begin position="39"/>
        <end position="59"/>
    </location>
</feature>
<evidence type="ECO:0000259" key="5">
    <source>
        <dbReference type="PROSITE" id="PS50132"/>
    </source>
</evidence>
<accession>A0ABR1S9A3</accession>
<dbReference type="SUPFAM" id="SSF48097">
    <property type="entry name" value="Regulator of G-protein signaling, RGS"/>
    <property type="match status" value="1"/>
</dbReference>
<feature type="compositionally biased region" description="Low complexity" evidence="4">
    <location>
        <begin position="660"/>
        <end position="669"/>
    </location>
</feature>
<organism evidence="6 7">
    <name type="scientific">Apiospora marii</name>
    <dbReference type="NCBI Taxonomy" id="335849"/>
    <lineage>
        <taxon>Eukaryota</taxon>
        <taxon>Fungi</taxon>
        <taxon>Dikarya</taxon>
        <taxon>Ascomycota</taxon>
        <taxon>Pezizomycotina</taxon>
        <taxon>Sordariomycetes</taxon>
        <taxon>Xylariomycetidae</taxon>
        <taxon>Amphisphaeriales</taxon>
        <taxon>Apiosporaceae</taxon>
        <taxon>Apiospora</taxon>
    </lineage>
</organism>
<keyword evidence="2" id="KW-0288">FMN</keyword>
<dbReference type="Pfam" id="PF00615">
    <property type="entry name" value="RGS"/>
    <property type="match status" value="1"/>
</dbReference>
<evidence type="ECO:0000256" key="4">
    <source>
        <dbReference type="SAM" id="MobiDB-lite"/>
    </source>
</evidence>
<dbReference type="Proteomes" id="UP001396898">
    <property type="component" value="Unassembled WGS sequence"/>
</dbReference>
<proteinExistence type="predicted"/>
<dbReference type="PANTHER" id="PTHR47429:SF2">
    <property type="entry name" value="PROTEIN TWIN LOV 1"/>
    <property type="match status" value="1"/>
</dbReference>
<keyword evidence="1" id="KW-0285">Flavoprotein</keyword>
<dbReference type="InterPro" id="IPR036305">
    <property type="entry name" value="RGS_sf"/>
</dbReference>
<dbReference type="InterPro" id="IPR000014">
    <property type="entry name" value="PAS"/>
</dbReference>
<feature type="region of interest" description="Disordered" evidence="4">
    <location>
        <begin position="543"/>
        <end position="592"/>
    </location>
</feature>
<evidence type="ECO:0000256" key="1">
    <source>
        <dbReference type="ARBA" id="ARBA00022630"/>
    </source>
</evidence>
<protein>
    <recommendedName>
        <fullName evidence="5">RGS domain-containing protein</fullName>
    </recommendedName>
</protein>
<dbReference type="Gene3D" id="3.30.450.20">
    <property type="entry name" value="PAS domain"/>
    <property type="match status" value="1"/>
</dbReference>
<dbReference type="Pfam" id="PF13426">
    <property type="entry name" value="PAS_9"/>
    <property type="match status" value="1"/>
</dbReference>
<keyword evidence="7" id="KW-1185">Reference proteome</keyword>
<dbReference type="Gene3D" id="1.10.167.10">
    <property type="entry name" value="Regulator of G-protein Signalling 4, domain 2"/>
    <property type="match status" value="1"/>
</dbReference>
<evidence type="ECO:0000256" key="3">
    <source>
        <dbReference type="ARBA" id="ARBA00022991"/>
    </source>
</evidence>
<feature type="region of interest" description="Disordered" evidence="4">
    <location>
        <begin position="410"/>
        <end position="504"/>
    </location>
</feature>
<dbReference type="SUPFAM" id="SSF55785">
    <property type="entry name" value="PYP-like sensor domain (PAS domain)"/>
    <property type="match status" value="1"/>
</dbReference>
<feature type="compositionally biased region" description="Polar residues" evidence="4">
    <location>
        <begin position="1"/>
        <end position="10"/>
    </location>
</feature>
<feature type="region of interest" description="Disordered" evidence="4">
    <location>
        <begin position="1"/>
        <end position="21"/>
    </location>
</feature>